<dbReference type="GO" id="GO:0003735">
    <property type="term" value="F:structural constituent of ribosome"/>
    <property type="evidence" value="ECO:0007669"/>
    <property type="project" value="InterPro"/>
</dbReference>
<dbReference type="STRING" id="134849.SAMN05443668_1011098"/>
<dbReference type="RefSeq" id="WP_073251997.1">
    <property type="nucleotide sequence ID" value="NZ_FRCS01000001.1"/>
</dbReference>
<feature type="domain" description="Large ribosomal subunit protein bL12 C-terminal" evidence="2">
    <location>
        <begin position="70"/>
        <end position="98"/>
    </location>
</feature>
<sequence>MDSVLLVALVIAVIGLGLITTALAGRDRREHRSARQLASVERKLDVIIAHFGLDVPEQQYPEVVALLDKDQKVAAIKVYREQTGVGLREAKNAVEQIERGKAAPVSVAEPADPAEPAEPAEPAAAQPAGAQPAKTQPSPGE</sequence>
<dbReference type="InterPro" id="IPR013823">
    <property type="entry name" value="Ribosomal_bL12_C"/>
</dbReference>
<dbReference type="EMBL" id="FRCS01000001">
    <property type="protein sequence ID" value="SHM63764.1"/>
    <property type="molecule type" value="Genomic_DNA"/>
</dbReference>
<dbReference type="Proteomes" id="UP000184440">
    <property type="component" value="Unassembled WGS sequence"/>
</dbReference>
<evidence type="ECO:0000313" key="3">
    <source>
        <dbReference type="EMBL" id="SHM63764.1"/>
    </source>
</evidence>
<keyword evidence="4" id="KW-1185">Reference proteome</keyword>
<feature type="compositionally biased region" description="Low complexity" evidence="1">
    <location>
        <begin position="102"/>
        <end position="111"/>
    </location>
</feature>
<proteinExistence type="predicted"/>
<reference evidence="3 4" key="1">
    <citation type="submission" date="2016-11" db="EMBL/GenBank/DDBJ databases">
        <authorList>
            <person name="Jaros S."/>
            <person name="Januszkiewicz K."/>
            <person name="Wedrychowicz H."/>
        </authorList>
    </citation>
    <scope>NUCLEOTIDE SEQUENCE [LARGE SCALE GENOMIC DNA]</scope>
    <source>
        <strain evidence="3 4">DSM 46144</strain>
    </source>
</reference>
<dbReference type="Gene3D" id="3.30.1390.10">
    <property type="match status" value="1"/>
</dbReference>
<dbReference type="SUPFAM" id="SSF54736">
    <property type="entry name" value="ClpS-like"/>
    <property type="match status" value="1"/>
</dbReference>
<dbReference type="InterPro" id="IPR014719">
    <property type="entry name" value="Ribosomal_bL12_C/ClpS-like"/>
</dbReference>
<feature type="compositionally biased region" description="Low complexity" evidence="1">
    <location>
        <begin position="120"/>
        <end position="133"/>
    </location>
</feature>
<keyword evidence="3" id="KW-0689">Ribosomal protein</keyword>
<evidence type="ECO:0000259" key="2">
    <source>
        <dbReference type="Pfam" id="PF00542"/>
    </source>
</evidence>
<feature type="region of interest" description="Disordered" evidence="1">
    <location>
        <begin position="99"/>
        <end position="141"/>
    </location>
</feature>
<gene>
    <name evidence="3" type="ORF">SAMN05443668_1011098</name>
</gene>
<accession>A0A1M7KEP6</accession>
<keyword evidence="3" id="KW-0687">Ribonucleoprotein</keyword>
<dbReference type="GO" id="GO:0005840">
    <property type="term" value="C:ribosome"/>
    <property type="evidence" value="ECO:0007669"/>
    <property type="project" value="UniProtKB-KW"/>
</dbReference>
<dbReference type="GO" id="GO:0006412">
    <property type="term" value="P:translation"/>
    <property type="evidence" value="ECO:0007669"/>
    <property type="project" value="InterPro"/>
</dbReference>
<protein>
    <submittedName>
        <fullName evidence="3">Ribosomal protein L7/L12 C-terminal domain-containing protein</fullName>
    </submittedName>
</protein>
<dbReference type="Pfam" id="PF00542">
    <property type="entry name" value="Ribosomal_L12"/>
    <property type="match status" value="1"/>
</dbReference>
<dbReference type="AlphaFoldDB" id="A0A1M7KEP6"/>
<organism evidence="3 4">
    <name type="scientific">Cryptosporangium aurantiacum</name>
    <dbReference type="NCBI Taxonomy" id="134849"/>
    <lineage>
        <taxon>Bacteria</taxon>
        <taxon>Bacillati</taxon>
        <taxon>Actinomycetota</taxon>
        <taxon>Actinomycetes</taxon>
        <taxon>Cryptosporangiales</taxon>
        <taxon>Cryptosporangiaceae</taxon>
        <taxon>Cryptosporangium</taxon>
    </lineage>
</organism>
<evidence type="ECO:0000313" key="4">
    <source>
        <dbReference type="Proteomes" id="UP000184440"/>
    </source>
</evidence>
<evidence type="ECO:0000256" key="1">
    <source>
        <dbReference type="SAM" id="MobiDB-lite"/>
    </source>
</evidence>
<name>A0A1M7KEP6_9ACTN</name>